<feature type="transmembrane region" description="Helical" evidence="7">
    <location>
        <begin position="348"/>
        <end position="376"/>
    </location>
</feature>
<dbReference type="InterPro" id="IPR003370">
    <property type="entry name" value="Chromate_transpt"/>
</dbReference>
<feature type="transmembrane region" description="Helical" evidence="7">
    <location>
        <begin position="191"/>
        <end position="210"/>
    </location>
</feature>
<organism evidence="8 9">
    <name type="scientific">Candidatus Thermoflexus japonica</name>
    <dbReference type="NCBI Taxonomy" id="2035417"/>
    <lineage>
        <taxon>Bacteria</taxon>
        <taxon>Bacillati</taxon>
        <taxon>Chloroflexota</taxon>
        <taxon>Thermoflexia</taxon>
        <taxon>Thermoflexales</taxon>
        <taxon>Thermoflexaceae</taxon>
        <taxon>Thermoflexus</taxon>
    </lineage>
</organism>
<feature type="transmembrane region" description="Helical" evidence="7">
    <location>
        <begin position="282"/>
        <end position="304"/>
    </location>
</feature>
<comment type="caution">
    <text evidence="8">The sequence shown here is derived from an EMBL/GenBank/DDBJ whole genome shotgun (WGS) entry which is preliminary data.</text>
</comment>
<dbReference type="EMBL" id="BEHY01000005">
    <property type="protein sequence ID" value="GBD08174.1"/>
    <property type="molecule type" value="Genomic_DNA"/>
</dbReference>
<dbReference type="PANTHER" id="PTHR33567:SF3">
    <property type="entry name" value="CHROMATE ION TRANSPORTER (EUROFUNG)"/>
    <property type="match status" value="1"/>
</dbReference>
<keyword evidence="4 7" id="KW-0812">Transmembrane</keyword>
<evidence type="ECO:0000256" key="1">
    <source>
        <dbReference type="ARBA" id="ARBA00004651"/>
    </source>
</evidence>
<dbReference type="Pfam" id="PF02417">
    <property type="entry name" value="Chromate_transp"/>
    <property type="match status" value="2"/>
</dbReference>
<dbReference type="InterPro" id="IPR014047">
    <property type="entry name" value="Chr_Tranpt_l_chain"/>
</dbReference>
<sequence>MEGSEKRAHPGSALEVLKFFLGLGFTAFGGPAAHIAMMHRELVRRRRWVTEEQFLDLLSAMYLIPGPNSTEMAIHLGFVRAGWPGLVLGGIAFIAPAMMIVMALAALYVHFRTAPALVGILYGVKPVVLALIAHALWDLGRRTVRGLSLVLTGLVVFGLYLWGVHELLLLLTAGALMVLCRRGLSFRIPMAGVAGLPMLAFSASPIPFSLPLMFLMFLKIGAVLYGSGYVLVAFLRADFVARLGWLTEAQLLDAVAVGQITPGPVLTTATFIGYLLAGVPGALLATLGIFLPSFVFVALTGPLIPRMRCSPTISAFLDGVNAASLGLMGGVLVQLAPASLVDPLTVGVGLLSLAILARFPINATWVVLAGAGMGLFRAFLR</sequence>
<dbReference type="PANTHER" id="PTHR33567">
    <property type="entry name" value="CHROMATE ION TRANSPORTER (EUROFUNG)"/>
    <property type="match status" value="1"/>
</dbReference>
<evidence type="ECO:0000256" key="3">
    <source>
        <dbReference type="ARBA" id="ARBA00022475"/>
    </source>
</evidence>
<protein>
    <submittedName>
        <fullName evidence="8">Putative chromate transport protein</fullName>
    </submittedName>
</protein>
<feature type="transmembrane region" description="Helical" evidence="7">
    <location>
        <begin position="216"/>
        <end position="239"/>
    </location>
</feature>
<name>A0A2H5Y416_9CHLR</name>
<reference evidence="9" key="1">
    <citation type="submission" date="2017-09" db="EMBL/GenBank/DDBJ databases">
        <title>Metaegenomics of thermophilic ammonia-oxidizing enrichment culture.</title>
        <authorList>
            <person name="Kato S."/>
            <person name="Suzuki K."/>
        </authorList>
    </citation>
    <scope>NUCLEOTIDE SEQUENCE [LARGE SCALE GENOMIC DNA]</scope>
</reference>
<evidence type="ECO:0000256" key="4">
    <source>
        <dbReference type="ARBA" id="ARBA00022692"/>
    </source>
</evidence>
<evidence type="ECO:0000256" key="7">
    <source>
        <dbReference type="SAM" id="Phobius"/>
    </source>
</evidence>
<feature type="transmembrane region" description="Helical" evidence="7">
    <location>
        <begin position="86"/>
        <end position="111"/>
    </location>
</feature>
<evidence type="ECO:0000256" key="6">
    <source>
        <dbReference type="ARBA" id="ARBA00023136"/>
    </source>
</evidence>
<accession>A0A2H5Y416</accession>
<evidence type="ECO:0000256" key="5">
    <source>
        <dbReference type="ARBA" id="ARBA00022989"/>
    </source>
</evidence>
<evidence type="ECO:0000313" key="8">
    <source>
        <dbReference type="EMBL" id="GBD08174.1"/>
    </source>
</evidence>
<dbReference type="NCBIfam" id="TIGR00937">
    <property type="entry name" value="2A51"/>
    <property type="match status" value="1"/>
</dbReference>
<comment type="similarity">
    <text evidence="2">Belongs to the chromate ion transporter (CHR) (TC 2.A.51) family.</text>
</comment>
<dbReference type="Proteomes" id="UP000236642">
    <property type="component" value="Unassembled WGS sequence"/>
</dbReference>
<feature type="transmembrane region" description="Helical" evidence="7">
    <location>
        <begin position="16"/>
        <end position="37"/>
    </location>
</feature>
<keyword evidence="6 7" id="KW-0472">Membrane</keyword>
<dbReference type="GO" id="GO:0015109">
    <property type="term" value="F:chromate transmembrane transporter activity"/>
    <property type="evidence" value="ECO:0007669"/>
    <property type="project" value="InterPro"/>
</dbReference>
<gene>
    <name evidence="8" type="primary">srpC</name>
    <name evidence="8" type="ORF">HRbin22_00407</name>
</gene>
<feature type="transmembrane region" description="Helical" evidence="7">
    <location>
        <begin position="251"/>
        <end position="276"/>
    </location>
</feature>
<dbReference type="PIRSF" id="PIRSF004810">
    <property type="entry name" value="ChrA"/>
    <property type="match status" value="1"/>
</dbReference>
<keyword evidence="5 7" id="KW-1133">Transmembrane helix</keyword>
<keyword evidence="3" id="KW-1003">Cell membrane</keyword>
<dbReference type="GO" id="GO:0005886">
    <property type="term" value="C:plasma membrane"/>
    <property type="evidence" value="ECO:0007669"/>
    <property type="project" value="UniProtKB-SubCell"/>
</dbReference>
<feature type="transmembrane region" description="Helical" evidence="7">
    <location>
        <begin position="316"/>
        <end position="336"/>
    </location>
</feature>
<feature type="transmembrane region" description="Helical" evidence="7">
    <location>
        <begin position="167"/>
        <end position="184"/>
    </location>
</feature>
<evidence type="ECO:0000256" key="2">
    <source>
        <dbReference type="ARBA" id="ARBA00005262"/>
    </source>
</evidence>
<dbReference type="AlphaFoldDB" id="A0A2H5Y416"/>
<proteinExistence type="inferred from homology"/>
<feature type="transmembrane region" description="Helical" evidence="7">
    <location>
        <begin position="117"/>
        <end position="137"/>
    </location>
</feature>
<evidence type="ECO:0000313" key="9">
    <source>
        <dbReference type="Proteomes" id="UP000236642"/>
    </source>
</evidence>
<comment type="subcellular location">
    <subcellularLocation>
        <location evidence="1">Cell membrane</location>
        <topology evidence="1">Multi-pass membrane protein</topology>
    </subcellularLocation>
</comment>